<feature type="transmembrane region" description="Helical" evidence="2">
    <location>
        <begin position="199"/>
        <end position="217"/>
    </location>
</feature>
<keyword evidence="4" id="KW-1185">Reference proteome</keyword>
<feature type="transmembrane region" description="Helical" evidence="2">
    <location>
        <begin position="90"/>
        <end position="112"/>
    </location>
</feature>
<feature type="compositionally biased region" description="Acidic residues" evidence="1">
    <location>
        <begin position="545"/>
        <end position="556"/>
    </location>
</feature>
<evidence type="ECO:0000256" key="2">
    <source>
        <dbReference type="SAM" id="Phobius"/>
    </source>
</evidence>
<feature type="compositionally biased region" description="Basic and acidic residues" evidence="1">
    <location>
        <begin position="594"/>
        <end position="610"/>
    </location>
</feature>
<dbReference type="PANTHER" id="PTHR23021:SF26">
    <property type="entry name" value="SERPENTINE RECEPTOR, CLASS T"/>
    <property type="match status" value="1"/>
</dbReference>
<proteinExistence type="predicted"/>
<organism evidence="3 4">
    <name type="scientific">Steinernema hermaphroditum</name>
    <dbReference type="NCBI Taxonomy" id="289476"/>
    <lineage>
        <taxon>Eukaryota</taxon>
        <taxon>Metazoa</taxon>
        <taxon>Ecdysozoa</taxon>
        <taxon>Nematoda</taxon>
        <taxon>Chromadorea</taxon>
        <taxon>Rhabditida</taxon>
        <taxon>Tylenchina</taxon>
        <taxon>Panagrolaimomorpha</taxon>
        <taxon>Strongyloidoidea</taxon>
        <taxon>Steinernematidae</taxon>
        <taxon>Steinernema</taxon>
    </lineage>
</organism>
<feature type="region of interest" description="Disordered" evidence="1">
    <location>
        <begin position="594"/>
        <end position="621"/>
    </location>
</feature>
<protein>
    <submittedName>
        <fullName evidence="3">Uncharacterized protein</fullName>
    </submittedName>
</protein>
<feature type="transmembrane region" description="Helical" evidence="2">
    <location>
        <begin position="324"/>
        <end position="343"/>
    </location>
</feature>
<feature type="region of interest" description="Disordered" evidence="1">
    <location>
        <begin position="530"/>
        <end position="558"/>
    </location>
</feature>
<feature type="compositionally biased region" description="Acidic residues" evidence="1">
    <location>
        <begin position="474"/>
        <end position="487"/>
    </location>
</feature>
<keyword evidence="2" id="KW-0812">Transmembrane</keyword>
<accession>A0AA39LZ60</accession>
<feature type="region of interest" description="Disordered" evidence="1">
    <location>
        <begin position="474"/>
        <end position="518"/>
    </location>
</feature>
<sequence>MSSETSKMAEMMRTMMEQLVAPMMQQMQQQQQAAQQQMQEMQQQQQAAQKQQAERQEKFIQRLLSSQASSPPLSQGLPLPQAVAPALPRIVYVIANSVVLPLYVAFLSMFATRTPYKKSTTFRILFWLGVLECFQMVAGIQAGFLTLMNATSQDVFERIGGAFNCMGLFGRPLFLLVLSTKRFFKTAELKLPCTSNQRLFTIGIVINVLLSVWHFIYRLTDMGKAEYSLQFDLFRPPTPIPGTLNAIFRDITVNMDIVAIVLTIIIYCGVLIWGLFKSKSADLKSLEFPAIFQSVVTFAHVLVVKCGSGNIYNFLKNRPMNILFVIWLIVMCISNPLLYLLSVRKLREGFFKFVGFKKDENASKNVEKETKPIQPSKSVGEGESVVGAPLDDESIGDELDDLAVDTLSAEAVVDESVADGSDEVDAALLDNVSMVVNSANGEVADVDSSVCEPIVDEPDGTVKDESLELGVDDIAEADESESVESESVEVKPDEDEPKKDVGEGSVRAVEGGSLDGKLAADDAGKVVDVSVEDETAGDEPVVTGLDEEGDGDDESGPLETVNAELVDADGGGTVEVIKEGSVDVETVKVTDEVRGGDDDAIGKIVDKEPTDGVPFETVGDG</sequence>
<reference evidence="3" key="1">
    <citation type="submission" date="2023-06" db="EMBL/GenBank/DDBJ databases">
        <title>Genomic analysis of the entomopathogenic nematode Steinernema hermaphroditum.</title>
        <authorList>
            <person name="Schwarz E.M."/>
            <person name="Heppert J.K."/>
            <person name="Baniya A."/>
            <person name="Schwartz H.T."/>
            <person name="Tan C.-H."/>
            <person name="Antoshechkin I."/>
            <person name="Sternberg P.W."/>
            <person name="Goodrich-Blair H."/>
            <person name="Dillman A.R."/>
        </authorList>
    </citation>
    <scope>NUCLEOTIDE SEQUENCE</scope>
    <source>
        <strain evidence="3">PS9179</strain>
        <tissue evidence="3">Whole animal</tissue>
    </source>
</reference>
<dbReference type="Proteomes" id="UP001175271">
    <property type="component" value="Unassembled WGS sequence"/>
</dbReference>
<feature type="transmembrane region" description="Helical" evidence="2">
    <location>
        <begin position="159"/>
        <end position="178"/>
    </location>
</feature>
<feature type="region of interest" description="Disordered" evidence="1">
    <location>
        <begin position="365"/>
        <end position="384"/>
    </location>
</feature>
<feature type="transmembrane region" description="Helical" evidence="2">
    <location>
        <begin position="257"/>
        <end position="276"/>
    </location>
</feature>
<evidence type="ECO:0000313" key="4">
    <source>
        <dbReference type="Proteomes" id="UP001175271"/>
    </source>
</evidence>
<name>A0AA39LZ60_9BILA</name>
<dbReference type="SUPFAM" id="SSF81321">
    <property type="entry name" value="Family A G protein-coupled receptor-like"/>
    <property type="match status" value="1"/>
</dbReference>
<dbReference type="EMBL" id="JAUCMV010000002">
    <property type="protein sequence ID" value="KAK0414963.1"/>
    <property type="molecule type" value="Genomic_DNA"/>
</dbReference>
<dbReference type="InterPro" id="IPR019425">
    <property type="entry name" value="7TM_GPCR_serpentine_rcpt_Srt"/>
</dbReference>
<evidence type="ECO:0000256" key="1">
    <source>
        <dbReference type="SAM" id="MobiDB-lite"/>
    </source>
</evidence>
<keyword evidence="2" id="KW-1133">Transmembrane helix</keyword>
<dbReference type="PANTHER" id="PTHR23021">
    <property type="entry name" value="SERPENTINE RECEPTOR, CLASS T"/>
    <property type="match status" value="1"/>
</dbReference>
<keyword evidence="2" id="KW-0472">Membrane</keyword>
<feature type="compositionally biased region" description="Basic and acidic residues" evidence="1">
    <location>
        <begin position="488"/>
        <end position="502"/>
    </location>
</feature>
<feature type="transmembrane region" description="Helical" evidence="2">
    <location>
        <begin position="124"/>
        <end position="147"/>
    </location>
</feature>
<feature type="region of interest" description="Disordered" evidence="1">
    <location>
        <begin position="30"/>
        <end position="51"/>
    </location>
</feature>
<evidence type="ECO:0000313" key="3">
    <source>
        <dbReference type="EMBL" id="KAK0414963.1"/>
    </source>
</evidence>
<dbReference type="AlphaFoldDB" id="A0AA39LZ60"/>
<comment type="caution">
    <text evidence="3">The sequence shown here is derived from an EMBL/GenBank/DDBJ whole genome shotgun (WGS) entry which is preliminary data.</text>
</comment>
<gene>
    <name evidence="3" type="ORF">QR680_011697</name>
</gene>